<proteinExistence type="predicted"/>
<accession>A0A0K1T7M1</accession>
<dbReference type="Proteomes" id="UP000056255">
    <property type="component" value="Chromosome"/>
</dbReference>
<evidence type="ECO:0000313" key="2">
    <source>
        <dbReference type="Proteomes" id="UP000056255"/>
    </source>
</evidence>
<protein>
    <submittedName>
        <fullName evidence="1">Uncharacterized protein</fullName>
    </submittedName>
</protein>
<gene>
    <name evidence="1" type="ORF">MsedE_0847</name>
</gene>
<organism evidence="1 2">
    <name type="scientific">Metallosphaera sedula</name>
    <dbReference type="NCBI Taxonomy" id="43687"/>
    <lineage>
        <taxon>Archaea</taxon>
        <taxon>Thermoproteota</taxon>
        <taxon>Thermoprotei</taxon>
        <taxon>Sulfolobales</taxon>
        <taxon>Sulfolobaceae</taxon>
        <taxon>Metallosphaera</taxon>
    </lineage>
</organism>
<evidence type="ECO:0000313" key="1">
    <source>
        <dbReference type="EMBL" id="AKV82895.1"/>
    </source>
</evidence>
<sequence length="75" mass="8173">MYYTLKIKLSIKHSSFFVLTSFRIDEIALPLLVGDEGVSAVGTGLCNHVAFLDELLLDHLLARWASSSGHEVGLG</sequence>
<name>A0A0K1T7M1_9CREN</name>
<dbReference type="AlphaFoldDB" id="A0A0K1T7M1"/>
<reference evidence="1 2" key="1">
    <citation type="submission" date="2015-07" db="EMBL/GenBank/DDBJ databases">
        <title>Physiological, transcriptional responses and genome re-sequencing of acid resistant extremely thermoacidophilic Metallosphaera sedula SARC-M1.</title>
        <authorList>
            <person name="Ai C."/>
            <person name="McCarthy S."/>
            <person name="Eckrich V."/>
            <person name="Rudrappa D."/>
            <person name="Qiu G."/>
            <person name="Blum P."/>
        </authorList>
    </citation>
    <scope>NUCLEOTIDE SEQUENCE [LARGE SCALE GENOMIC DNA]</scope>
    <source>
        <strain evidence="1 2">SARC-M1</strain>
    </source>
</reference>
<dbReference type="EMBL" id="CP012176">
    <property type="protein sequence ID" value="AKV82895.1"/>
    <property type="molecule type" value="Genomic_DNA"/>
</dbReference>